<evidence type="ECO:0000313" key="14">
    <source>
        <dbReference type="EMBL" id="SVA67054.1"/>
    </source>
</evidence>
<proteinExistence type="inferred from homology"/>
<evidence type="ECO:0000256" key="10">
    <source>
        <dbReference type="ARBA" id="ARBA00023002"/>
    </source>
</evidence>
<dbReference type="InterPro" id="IPR013785">
    <property type="entry name" value="Aldolase_TIM"/>
</dbReference>
<evidence type="ECO:0000256" key="3">
    <source>
        <dbReference type="ARBA" id="ARBA00004370"/>
    </source>
</evidence>
<dbReference type="InterPro" id="IPR005720">
    <property type="entry name" value="Dihydroorotate_DH_cat"/>
</dbReference>
<gene>
    <name evidence="14" type="ORF">METZ01_LOCUS119908</name>
</gene>
<dbReference type="CDD" id="cd04738">
    <property type="entry name" value="DHOD_2_like"/>
    <property type="match status" value="1"/>
</dbReference>
<dbReference type="NCBIfam" id="TIGR01036">
    <property type="entry name" value="pyrD_sub2"/>
    <property type="match status" value="1"/>
</dbReference>
<dbReference type="GO" id="GO:0106430">
    <property type="term" value="F:dihydroorotate dehydrogenase (quinone) activity"/>
    <property type="evidence" value="ECO:0007669"/>
    <property type="project" value="UniProtKB-EC"/>
</dbReference>
<reference evidence="14" key="1">
    <citation type="submission" date="2018-05" db="EMBL/GenBank/DDBJ databases">
        <authorList>
            <person name="Lanie J.A."/>
            <person name="Ng W.-L."/>
            <person name="Kazmierczak K.M."/>
            <person name="Andrzejewski T.M."/>
            <person name="Davidsen T.M."/>
            <person name="Wayne K.J."/>
            <person name="Tettelin H."/>
            <person name="Glass J.I."/>
            <person name="Rusch D."/>
            <person name="Podicherti R."/>
            <person name="Tsui H.-C.T."/>
            <person name="Winkler M.E."/>
        </authorList>
    </citation>
    <scope>NUCLEOTIDE SEQUENCE</scope>
</reference>
<evidence type="ECO:0000256" key="9">
    <source>
        <dbReference type="ARBA" id="ARBA00022975"/>
    </source>
</evidence>
<dbReference type="PROSITE" id="PS00911">
    <property type="entry name" value="DHODEHASE_1"/>
    <property type="match status" value="1"/>
</dbReference>
<evidence type="ECO:0000259" key="13">
    <source>
        <dbReference type="Pfam" id="PF01180"/>
    </source>
</evidence>
<comment type="subcellular location">
    <subcellularLocation>
        <location evidence="3">Membrane</location>
    </subcellularLocation>
</comment>
<dbReference type="PANTHER" id="PTHR48109">
    <property type="entry name" value="DIHYDROOROTATE DEHYDROGENASE (QUINONE), MITOCHONDRIAL-RELATED"/>
    <property type="match status" value="1"/>
</dbReference>
<accession>A0A381XQL1</accession>
<dbReference type="EC" id="1.3.5.2" evidence="6"/>
<organism evidence="14">
    <name type="scientific">marine metagenome</name>
    <dbReference type="NCBI Taxonomy" id="408172"/>
    <lineage>
        <taxon>unclassified sequences</taxon>
        <taxon>metagenomes</taxon>
        <taxon>ecological metagenomes</taxon>
    </lineage>
</organism>
<protein>
    <recommendedName>
        <fullName evidence="6">dihydroorotate dehydrogenase (quinone)</fullName>
        <ecNumber evidence="6">1.3.5.2</ecNumber>
    </recommendedName>
</protein>
<comment type="similarity">
    <text evidence="5">Belongs to the dihydroorotate dehydrogenase family. Type 2 subfamily.</text>
</comment>
<dbReference type="PIRSF" id="PIRSF000164">
    <property type="entry name" value="DHO_oxidase"/>
    <property type="match status" value="1"/>
</dbReference>
<dbReference type="GO" id="GO:0044205">
    <property type="term" value="P:'de novo' UMP biosynthetic process"/>
    <property type="evidence" value="ECO:0007669"/>
    <property type="project" value="UniProtKB-UniPathway"/>
</dbReference>
<comment type="cofactor">
    <cofactor evidence="1">
        <name>FMN</name>
        <dbReference type="ChEBI" id="CHEBI:58210"/>
    </cofactor>
</comment>
<dbReference type="GO" id="GO:0005737">
    <property type="term" value="C:cytoplasm"/>
    <property type="evidence" value="ECO:0007669"/>
    <property type="project" value="InterPro"/>
</dbReference>
<evidence type="ECO:0000256" key="1">
    <source>
        <dbReference type="ARBA" id="ARBA00001917"/>
    </source>
</evidence>
<dbReference type="PROSITE" id="PS00912">
    <property type="entry name" value="DHODEHASE_2"/>
    <property type="match status" value="1"/>
</dbReference>
<keyword evidence="8" id="KW-0288">FMN</keyword>
<feature type="domain" description="Dihydroorotate dehydrogenase catalytic" evidence="13">
    <location>
        <begin position="41"/>
        <end position="330"/>
    </location>
</feature>
<evidence type="ECO:0000256" key="6">
    <source>
        <dbReference type="ARBA" id="ARBA00012791"/>
    </source>
</evidence>
<dbReference type="AlphaFoldDB" id="A0A381XQL1"/>
<dbReference type="SUPFAM" id="SSF51395">
    <property type="entry name" value="FMN-linked oxidoreductases"/>
    <property type="match status" value="1"/>
</dbReference>
<comment type="pathway">
    <text evidence="4">Pyrimidine metabolism; UMP biosynthesis via de novo pathway; orotate from (S)-dihydroorotate (quinone route): step 1/1.</text>
</comment>
<evidence type="ECO:0000256" key="12">
    <source>
        <dbReference type="ARBA" id="ARBA00048639"/>
    </source>
</evidence>
<dbReference type="InterPro" id="IPR050074">
    <property type="entry name" value="DHO_dehydrogenase"/>
</dbReference>
<evidence type="ECO:0000256" key="4">
    <source>
        <dbReference type="ARBA" id="ARBA00005161"/>
    </source>
</evidence>
<keyword evidence="11" id="KW-0472">Membrane</keyword>
<keyword evidence="10" id="KW-0560">Oxidoreductase</keyword>
<dbReference type="EMBL" id="UINC01016027">
    <property type="protein sequence ID" value="SVA67054.1"/>
    <property type="molecule type" value="Genomic_DNA"/>
</dbReference>
<dbReference type="PANTHER" id="PTHR48109:SF4">
    <property type="entry name" value="DIHYDROOROTATE DEHYDROGENASE (QUINONE), MITOCHONDRIAL"/>
    <property type="match status" value="1"/>
</dbReference>
<evidence type="ECO:0000256" key="7">
    <source>
        <dbReference type="ARBA" id="ARBA00022630"/>
    </source>
</evidence>
<comment type="function">
    <text evidence="2">Catalyzes the conversion of dihydroorotate to orotate with quinone as electron acceptor.</text>
</comment>
<dbReference type="GO" id="GO:0005886">
    <property type="term" value="C:plasma membrane"/>
    <property type="evidence" value="ECO:0007669"/>
    <property type="project" value="TreeGrafter"/>
</dbReference>
<dbReference type="InterPro" id="IPR001295">
    <property type="entry name" value="Dihydroorotate_DH_CS"/>
</dbReference>
<name>A0A381XQL1_9ZZZZ</name>
<keyword evidence="7" id="KW-0285">Flavoprotein</keyword>
<evidence type="ECO:0000256" key="5">
    <source>
        <dbReference type="ARBA" id="ARBA00005359"/>
    </source>
</evidence>
<dbReference type="InterPro" id="IPR005719">
    <property type="entry name" value="Dihydroorotate_DH_2"/>
</dbReference>
<evidence type="ECO:0000256" key="2">
    <source>
        <dbReference type="ARBA" id="ARBA00003125"/>
    </source>
</evidence>
<dbReference type="InterPro" id="IPR012135">
    <property type="entry name" value="Dihydroorotate_DH_1_2"/>
</dbReference>
<dbReference type="Gene3D" id="3.20.20.70">
    <property type="entry name" value="Aldolase class I"/>
    <property type="match status" value="1"/>
</dbReference>
<dbReference type="Pfam" id="PF01180">
    <property type="entry name" value="DHO_dh"/>
    <property type="match status" value="1"/>
</dbReference>
<keyword evidence="9" id="KW-0665">Pyrimidine biosynthesis</keyword>
<sequence length="346" mass="38535">MFSKIRSLIFKLDPELAHTLAIKALKFNYNPINNIPKNSSIETIIFGKKIFNPVGIAAGFDKDAEVYNPLFRLGFGFVEVGTITPLKQYGNPKPRVFRLEEDEALINRLGFNNSGADIISSRIKSNSPNGLFGINIGPNKDTKNRLEDYLICLRKFHALGDYLTINISSPNTENLRSFHNQNELDELLNAIQEEKQTLKSDIPIAVKISPDIDEINIEQIADLLVKYNIAAVIISNTTDRNRENLKNINKLEKGGLSGKPLEKKSNIFINRFYKILKDKIIIIGVGGVDSGKSAYEKIINGASLIQLYTGMVYKGPNVASKISNELIDILKNEGIKNISEAIGTKN</sequence>
<dbReference type="NCBIfam" id="NF003652">
    <property type="entry name" value="PRK05286.2-5"/>
    <property type="match status" value="1"/>
</dbReference>
<dbReference type="NCBIfam" id="NF003645">
    <property type="entry name" value="PRK05286.1-2"/>
    <property type="match status" value="1"/>
</dbReference>
<comment type="catalytic activity">
    <reaction evidence="12">
        <text>(S)-dihydroorotate + a quinone = orotate + a quinol</text>
        <dbReference type="Rhea" id="RHEA:30187"/>
        <dbReference type="ChEBI" id="CHEBI:24646"/>
        <dbReference type="ChEBI" id="CHEBI:30839"/>
        <dbReference type="ChEBI" id="CHEBI:30864"/>
        <dbReference type="ChEBI" id="CHEBI:132124"/>
        <dbReference type="EC" id="1.3.5.2"/>
    </reaction>
</comment>
<evidence type="ECO:0000256" key="8">
    <source>
        <dbReference type="ARBA" id="ARBA00022643"/>
    </source>
</evidence>
<evidence type="ECO:0000256" key="11">
    <source>
        <dbReference type="ARBA" id="ARBA00023136"/>
    </source>
</evidence>
<dbReference type="UniPathway" id="UPA00070">
    <property type="reaction ID" value="UER00946"/>
</dbReference>
<dbReference type="GO" id="GO:0006207">
    <property type="term" value="P:'de novo' pyrimidine nucleobase biosynthetic process"/>
    <property type="evidence" value="ECO:0007669"/>
    <property type="project" value="InterPro"/>
</dbReference>